<name>A0A0C3KFP3_9AGAM</name>
<feature type="compositionally biased region" description="Basic and acidic residues" evidence="1">
    <location>
        <begin position="36"/>
        <end position="54"/>
    </location>
</feature>
<protein>
    <submittedName>
        <fullName evidence="2">Uncharacterized protein</fullName>
    </submittedName>
</protein>
<dbReference type="Proteomes" id="UP000054248">
    <property type="component" value="Unassembled WGS sequence"/>
</dbReference>
<dbReference type="EMBL" id="KN823179">
    <property type="protein sequence ID" value="KIO20298.1"/>
    <property type="molecule type" value="Genomic_DNA"/>
</dbReference>
<dbReference type="AlphaFoldDB" id="A0A0C3KFP3"/>
<accession>A0A0C3KFP3</accession>
<evidence type="ECO:0000256" key="1">
    <source>
        <dbReference type="SAM" id="MobiDB-lite"/>
    </source>
</evidence>
<gene>
    <name evidence="2" type="ORF">M407DRAFT_245846</name>
</gene>
<evidence type="ECO:0000313" key="2">
    <source>
        <dbReference type="EMBL" id="KIO20298.1"/>
    </source>
</evidence>
<dbReference type="HOGENOM" id="CLU_2706613_0_0_1"/>
<feature type="region of interest" description="Disordered" evidence="1">
    <location>
        <begin position="27"/>
        <end position="60"/>
    </location>
</feature>
<evidence type="ECO:0000313" key="3">
    <source>
        <dbReference type="Proteomes" id="UP000054248"/>
    </source>
</evidence>
<keyword evidence="3" id="KW-1185">Reference proteome</keyword>
<proteinExistence type="predicted"/>
<organism evidence="2 3">
    <name type="scientific">Tulasnella calospora MUT 4182</name>
    <dbReference type="NCBI Taxonomy" id="1051891"/>
    <lineage>
        <taxon>Eukaryota</taxon>
        <taxon>Fungi</taxon>
        <taxon>Dikarya</taxon>
        <taxon>Basidiomycota</taxon>
        <taxon>Agaricomycotina</taxon>
        <taxon>Agaricomycetes</taxon>
        <taxon>Cantharellales</taxon>
        <taxon>Tulasnellaceae</taxon>
        <taxon>Tulasnella</taxon>
    </lineage>
</organism>
<sequence length="73" mass="8014">MRATEETSPADAPLGGCACVHPVHRKSRLAPNPRKGGLEKKRVHTSIREREGGRSSRLFKGNPLVICSPDRLK</sequence>
<reference evidence="2 3" key="1">
    <citation type="submission" date="2014-04" db="EMBL/GenBank/DDBJ databases">
        <authorList>
            <consortium name="DOE Joint Genome Institute"/>
            <person name="Kuo A."/>
            <person name="Girlanda M."/>
            <person name="Perotto S."/>
            <person name="Kohler A."/>
            <person name="Nagy L.G."/>
            <person name="Floudas D."/>
            <person name="Copeland A."/>
            <person name="Barry K.W."/>
            <person name="Cichocki N."/>
            <person name="Veneault-Fourrey C."/>
            <person name="LaButti K."/>
            <person name="Lindquist E.A."/>
            <person name="Lipzen A."/>
            <person name="Lundell T."/>
            <person name="Morin E."/>
            <person name="Murat C."/>
            <person name="Sun H."/>
            <person name="Tunlid A."/>
            <person name="Henrissat B."/>
            <person name="Grigoriev I.V."/>
            <person name="Hibbett D.S."/>
            <person name="Martin F."/>
            <person name="Nordberg H.P."/>
            <person name="Cantor M.N."/>
            <person name="Hua S.X."/>
        </authorList>
    </citation>
    <scope>NUCLEOTIDE SEQUENCE [LARGE SCALE GENOMIC DNA]</scope>
    <source>
        <strain evidence="2 3">MUT 4182</strain>
    </source>
</reference>
<reference evidence="3" key="2">
    <citation type="submission" date="2015-01" db="EMBL/GenBank/DDBJ databases">
        <title>Evolutionary Origins and Diversification of the Mycorrhizal Mutualists.</title>
        <authorList>
            <consortium name="DOE Joint Genome Institute"/>
            <consortium name="Mycorrhizal Genomics Consortium"/>
            <person name="Kohler A."/>
            <person name="Kuo A."/>
            <person name="Nagy L.G."/>
            <person name="Floudas D."/>
            <person name="Copeland A."/>
            <person name="Barry K.W."/>
            <person name="Cichocki N."/>
            <person name="Veneault-Fourrey C."/>
            <person name="LaButti K."/>
            <person name="Lindquist E.A."/>
            <person name="Lipzen A."/>
            <person name="Lundell T."/>
            <person name="Morin E."/>
            <person name="Murat C."/>
            <person name="Riley R."/>
            <person name="Ohm R."/>
            <person name="Sun H."/>
            <person name="Tunlid A."/>
            <person name="Henrissat B."/>
            <person name="Grigoriev I.V."/>
            <person name="Hibbett D.S."/>
            <person name="Martin F."/>
        </authorList>
    </citation>
    <scope>NUCLEOTIDE SEQUENCE [LARGE SCALE GENOMIC DNA]</scope>
    <source>
        <strain evidence="3">MUT 4182</strain>
    </source>
</reference>